<evidence type="ECO:0000313" key="5">
    <source>
        <dbReference type="EMBL" id="WDA98962.1"/>
    </source>
</evidence>
<keyword evidence="2 5" id="KW-0689">Ribosomal protein</keyword>
<evidence type="ECO:0000256" key="1">
    <source>
        <dbReference type="ARBA" id="ARBA00009083"/>
    </source>
</evidence>
<evidence type="ECO:0000256" key="4">
    <source>
        <dbReference type="ARBA" id="ARBA00035247"/>
    </source>
</evidence>
<reference evidence="5" key="1">
    <citation type="journal article" date="2023" name="J. Phycol.">
        <title>Revised classification of the Cyanidiophyceae based on plastid genome data with descriptions of the Cavernulicolales ord. nov. and Galdieriales ord. nov. (Rhodophyta).</title>
        <authorList>
            <person name="Park S.I."/>
            <person name="Cho C.H."/>
            <person name="Ciniglia C."/>
            <person name="Huang T.Y."/>
            <person name="Liu S.L."/>
            <person name="Bustamante D.E."/>
            <person name="Calderon M.S."/>
            <person name="Mansilla A."/>
            <person name="McDermott T."/>
            <person name="Andersen R.A."/>
            <person name="Yoon H.S."/>
        </authorList>
    </citation>
    <scope>NUCLEOTIDE SEQUENCE</scope>
</reference>
<evidence type="ECO:0000256" key="3">
    <source>
        <dbReference type="ARBA" id="ARBA00023274"/>
    </source>
</evidence>
<dbReference type="FunFam" id="1.10.287.1480:FF:000001">
    <property type="entry name" value="30S ribosomal protein S14"/>
    <property type="match status" value="1"/>
</dbReference>
<dbReference type="GO" id="GO:0003735">
    <property type="term" value="F:structural constituent of ribosome"/>
    <property type="evidence" value="ECO:0007669"/>
    <property type="project" value="InterPro"/>
</dbReference>
<dbReference type="InterPro" id="IPR001209">
    <property type="entry name" value="Ribosomal_uS14"/>
</dbReference>
<dbReference type="Gene3D" id="1.10.287.1480">
    <property type="match status" value="1"/>
</dbReference>
<evidence type="ECO:0000256" key="2">
    <source>
        <dbReference type="ARBA" id="ARBA00022980"/>
    </source>
</evidence>
<dbReference type="PANTHER" id="PTHR19836:SF19">
    <property type="entry name" value="SMALL RIBOSOMAL SUBUNIT PROTEIN US14M"/>
    <property type="match status" value="1"/>
</dbReference>
<dbReference type="PANTHER" id="PTHR19836">
    <property type="entry name" value="30S RIBOSOMAL PROTEIN S14"/>
    <property type="match status" value="1"/>
</dbReference>
<dbReference type="AlphaFoldDB" id="A0A9Y1MWS9"/>
<geneLocation type="plastid" evidence="5"/>
<comment type="similarity">
    <text evidence="1">Belongs to the universal ribosomal protein uS14 family.</text>
</comment>
<gene>
    <name evidence="5" type="primary">rps14</name>
    <name evidence="5" type="ORF">SCTW_180</name>
</gene>
<dbReference type="Pfam" id="PF00253">
    <property type="entry name" value="Ribosomal_S14"/>
    <property type="match status" value="1"/>
</dbReference>
<name>A0A9Y1MWS9_9RHOD</name>
<dbReference type="SUPFAM" id="SSF57716">
    <property type="entry name" value="Glucocorticoid receptor-like (DNA-binding domain)"/>
    <property type="match status" value="1"/>
</dbReference>
<keyword evidence="5" id="KW-0934">Plastid</keyword>
<sequence>MAKKSMVQRNLKRIRMAKKYQKKRLEIKNQIETTTSTIKKIELSKKLEKLPLNSLPVRINNRCWSTGRSRGYYRDFGLSRHVLREMAHNCLLPGVMKSSW</sequence>
<dbReference type="PROSITE" id="PS00527">
    <property type="entry name" value="RIBOSOMAL_S14"/>
    <property type="match status" value="1"/>
</dbReference>
<dbReference type="NCBIfam" id="NF006477">
    <property type="entry name" value="PRK08881.1"/>
    <property type="match status" value="1"/>
</dbReference>
<dbReference type="GO" id="GO:0005737">
    <property type="term" value="C:cytoplasm"/>
    <property type="evidence" value="ECO:0007669"/>
    <property type="project" value="UniProtKB-ARBA"/>
</dbReference>
<protein>
    <recommendedName>
        <fullName evidence="4">Small ribosomal subunit protein uS14c</fullName>
    </recommendedName>
</protein>
<dbReference type="InterPro" id="IPR018271">
    <property type="entry name" value="Ribosomal_uS14_CS"/>
</dbReference>
<organism evidence="5">
    <name type="scientific">Sciadococcus taiwanensis</name>
    <dbReference type="NCBI Taxonomy" id="3028030"/>
    <lineage>
        <taxon>Eukaryota</taxon>
        <taxon>Rhodophyta</taxon>
        <taxon>Bangiophyceae</taxon>
        <taxon>Cavernulicolales</taxon>
        <taxon>Cavernulicolaceae</taxon>
        <taxon>Sciadococcus</taxon>
    </lineage>
</organism>
<dbReference type="HAMAP" id="MF_00537">
    <property type="entry name" value="Ribosomal_uS14_1"/>
    <property type="match status" value="1"/>
</dbReference>
<proteinExistence type="inferred from homology"/>
<keyword evidence="3" id="KW-0687">Ribonucleoprotein</keyword>
<dbReference type="InterPro" id="IPR023036">
    <property type="entry name" value="Ribosomal_uS14_bac/plastid"/>
</dbReference>
<dbReference type="GO" id="GO:0006412">
    <property type="term" value="P:translation"/>
    <property type="evidence" value="ECO:0007669"/>
    <property type="project" value="InterPro"/>
</dbReference>
<accession>A0A9Y1MWS9</accession>
<dbReference type="GO" id="GO:0015935">
    <property type="term" value="C:small ribosomal subunit"/>
    <property type="evidence" value="ECO:0007669"/>
    <property type="project" value="TreeGrafter"/>
</dbReference>
<dbReference type="EMBL" id="OP616811">
    <property type="protein sequence ID" value="WDA98962.1"/>
    <property type="molecule type" value="Genomic_DNA"/>
</dbReference>